<evidence type="ECO:0000313" key="7">
    <source>
        <dbReference type="Proteomes" id="UP001597375"/>
    </source>
</evidence>
<dbReference type="PRINTS" id="PR00834">
    <property type="entry name" value="PROTEASES2C"/>
</dbReference>
<evidence type="ECO:0000259" key="5">
    <source>
        <dbReference type="PROSITE" id="PS50106"/>
    </source>
</evidence>
<dbReference type="Gene3D" id="2.40.10.120">
    <property type="match status" value="1"/>
</dbReference>
<keyword evidence="7" id="KW-1185">Reference proteome</keyword>
<dbReference type="PANTHER" id="PTHR22939:SF129">
    <property type="entry name" value="SERINE PROTEASE HTRA2, MITOCHONDRIAL"/>
    <property type="match status" value="1"/>
</dbReference>
<dbReference type="InterPro" id="IPR036034">
    <property type="entry name" value="PDZ_sf"/>
</dbReference>
<name>A0ABW5D8L9_9BACT</name>
<dbReference type="InterPro" id="IPR001940">
    <property type="entry name" value="Peptidase_S1C"/>
</dbReference>
<dbReference type="EMBL" id="JBHUIT010000003">
    <property type="protein sequence ID" value="MFD2256030.1"/>
    <property type="molecule type" value="Genomic_DNA"/>
</dbReference>
<dbReference type="GO" id="GO:0006508">
    <property type="term" value="P:proteolysis"/>
    <property type="evidence" value="ECO:0007669"/>
    <property type="project" value="UniProtKB-KW"/>
</dbReference>
<dbReference type="SUPFAM" id="SSF50494">
    <property type="entry name" value="Trypsin-like serine proteases"/>
    <property type="match status" value="1"/>
</dbReference>
<dbReference type="RefSeq" id="WP_386818909.1">
    <property type="nucleotide sequence ID" value="NZ_JBHUIT010000003.1"/>
</dbReference>
<dbReference type="Proteomes" id="UP001597375">
    <property type="component" value="Unassembled WGS sequence"/>
</dbReference>
<evidence type="ECO:0000313" key="6">
    <source>
        <dbReference type="EMBL" id="MFD2256030.1"/>
    </source>
</evidence>
<comment type="similarity">
    <text evidence="1">Belongs to the peptidase S1C family.</text>
</comment>
<dbReference type="EC" id="3.4.21.-" evidence="6"/>
<proteinExistence type="inferred from homology"/>
<comment type="caution">
    <text evidence="6">The sequence shown here is derived from an EMBL/GenBank/DDBJ whole genome shotgun (WGS) entry which is preliminary data.</text>
</comment>
<feature type="signal peptide" evidence="4">
    <location>
        <begin position="1"/>
        <end position="20"/>
    </location>
</feature>
<dbReference type="GO" id="GO:0008233">
    <property type="term" value="F:peptidase activity"/>
    <property type="evidence" value="ECO:0007669"/>
    <property type="project" value="UniProtKB-KW"/>
</dbReference>
<dbReference type="Pfam" id="PF13180">
    <property type="entry name" value="PDZ_2"/>
    <property type="match status" value="1"/>
</dbReference>
<reference evidence="7" key="1">
    <citation type="journal article" date="2019" name="Int. J. Syst. Evol. Microbiol.">
        <title>The Global Catalogue of Microorganisms (GCM) 10K type strain sequencing project: providing services to taxonomists for standard genome sequencing and annotation.</title>
        <authorList>
            <consortium name="The Broad Institute Genomics Platform"/>
            <consortium name="The Broad Institute Genome Sequencing Center for Infectious Disease"/>
            <person name="Wu L."/>
            <person name="Ma J."/>
        </authorList>
    </citation>
    <scope>NUCLEOTIDE SEQUENCE [LARGE SCALE GENOMIC DNA]</scope>
    <source>
        <strain evidence="7">CGMCC 4.7106</strain>
    </source>
</reference>
<keyword evidence="2 6" id="KW-0645">Protease</keyword>
<evidence type="ECO:0000256" key="2">
    <source>
        <dbReference type="ARBA" id="ARBA00022670"/>
    </source>
</evidence>
<sequence>MMRVSVIGLWLLVASGLAQAREPVADISDLIKLESKVSEVAKLAMPATVALVSEKTSSSGSGVIVSKDGLILTASHVIQGMEEVDVYFSDGKRWRGKVLGANYSKDIGMVRIESPGPWPFVELGESKPLEAGDWVVAMGNSTGFDPAREAPVRFGRVMSDGPGNYFTTDCTLIGGDSGGPLFDLDGKLVGINSSIGWSWQNNNHAGIDGFREDWDRLLAGEAWGILQMNPMANPETPVLGIGMGERRGIDGILVVKVEPNAPAAASGIRVGDVIRYLDGERVRHGAQFQQLLIKREAGDEVKLGLWRGGKELEVSVELVKREQVYR</sequence>
<dbReference type="InterPro" id="IPR001478">
    <property type="entry name" value="PDZ"/>
</dbReference>
<evidence type="ECO:0000256" key="3">
    <source>
        <dbReference type="ARBA" id="ARBA00022801"/>
    </source>
</evidence>
<evidence type="ECO:0000256" key="1">
    <source>
        <dbReference type="ARBA" id="ARBA00010541"/>
    </source>
</evidence>
<dbReference type="SMART" id="SM00228">
    <property type="entry name" value="PDZ"/>
    <property type="match status" value="1"/>
</dbReference>
<gene>
    <name evidence="6" type="ORF">ACFSSA_05020</name>
</gene>
<feature type="chain" id="PRO_5046126360" evidence="4">
    <location>
        <begin position="21"/>
        <end position="326"/>
    </location>
</feature>
<dbReference type="PANTHER" id="PTHR22939">
    <property type="entry name" value="SERINE PROTEASE FAMILY S1C HTRA-RELATED"/>
    <property type="match status" value="1"/>
</dbReference>
<keyword evidence="3 6" id="KW-0378">Hydrolase</keyword>
<evidence type="ECO:0000256" key="4">
    <source>
        <dbReference type="SAM" id="SignalP"/>
    </source>
</evidence>
<dbReference type="Gene3D" id="2.30.42.10">
    <property type="match status" value="1"/>
</dbReference>
<dbReference type="PROSITE" id="PS50106">
    <property type="entry name" value="PDZ"/>
    <property type="match status" value="1"/>
</dbReference>
<keyword evidence="4" id="KW-0732">Signal</keyword>
<dbReference type="SUPFAM" id="SSF50156">
    <property type="entry name" value="PDZ domain-like"/>
    <property type="match status" value="1"/>
</dbReference>
<protein>
    <submittedName>
        <fullName evidence="6">S1C family serine protease</fullName>
        <ecNumber evidence="6">3.4.21.-</ecNumber>
    </submittedName>
</protein>
<dbReference type="InterPro" id="IPR009003">
    <property type="entry name" value="Peptidase_S1_PA"/>
</dbReference>
<dbReference type="Pfam" id="PF13365">
    <property type="entry name" value="Trypsin_2"/>
    <property type="match status" value="1"/>
</dbReference>
<feature type="domain" description="PDZ" evidence="5">
    <location>
        <begin position="225"/>
        <end position="309"/>
    </location>
</feature>
<accession>A0ABW5D8L9</accession>
<organism evidence="6 7">
    <name type="scientific">Luteolibacter algae</name>
    <dbReference type="NCBI Taxonomy" id="454151"/>
    <lineage>
        <taxon>Bacteria</taxon>
        <taxon>Pseudomonadati</taxon>
        <taxon>Verrucomicrobiota</taxon>
        <taxon>Verrucomicrobiia</taxon>
        <taxon>Verrucomicrobiales</taxon>
        <taxon>Verrucomicrobiaceae</taxon>
        <taxon>Luteolibacter</taxon>
    </lineage>
</organism>